<gene>
    <name evidence="1" type="ORF">QFC19_000780</name>
</gene>
<name>A0ACC2WKV8_9TREE</name>
<evidence type="ECO:0000313" key="2">
    <source>
        <dbReference type="Proteomes" id="UP001241377"/>
    </source>
</evidence>
<dbReference type="Proteomes" id="UP001241377">
    <property type="component" value="Unassembled WGS sequence"/>
</dbReference>
<comment type="caution">
    <text evidence="1">The sequence shown here is derived from an EMBL/GenBank/DDBJ whole genome shotgun (WGS) entry which is preliminary data.</text>
</comment>
<organism evidence="1 2">
    <name type="scientific">Naganishia cerealis</name>
    <dbReference type="NCBI Taxonomy" id="610337"/>
    <lineage>
        <taxon>Eukaryota</taxon>
        <taxon>Fungi</taxon>
        <taxon>Dikarya</taxon>
        <taxon>Basidiomycota</taxon>
        <taxon>Agaricomycotina</taxon>
        <taxon>Tremellomycetes</taxon>
        <taxon>Filobasidiales</taxon>
        <taxon>Filobasidiaceae</taxon>
        <taxon>Naganishia</taxon>
    </lineage>
</organism>
<dbReference type="EMBL" id="JASBWR010000005">
    <property type="protein sequence ID" value="KAJ9112360.1"/>
    <property type="molecule type" value="Genomic_DNA"/>
</dbReference>
<accession>A0ACC2WKV8</accession>
<keyword evidence="2" id="KW-1185">Reference proteome</keyword>
<evidence type="ECO:0000313" key="1">
    <source>
        <dbReference type="EMBL" id="KAJ9112360.1"/>
    </source>
</evidence>
<protein>
    <submittedName>
        <fullName evidence="1">Uncharacterized protein</fullName>
    </submittedName>
</protein>
<sequence>MSQNPQTILDFESAPVTAHSLPANRTANEYEHVDEKQHGGFELNEKSGFAASDVQVLDAVSISDDADTPDEGEPNARELVTLRKVAAPMKWAAIAMCIIELAERASYYGSKGPFGNFVRGKLPEGSPGGTGAVAKGAAGYNQSAGALGLGSRAATAVTESFTFLSYTIPILGGIVSDTKWGRFKTICWGTALGALAHVLLVIPAIPSVISSGKALGPFVISYIMLAFAAGFIKPCLAPLLCDQSPVSRPTIRTLKTGERVIVDPQTTVSRYLLVFYFCINVGAFFALATSYAAHDVGFWLAFLTPGIFYMLMPVVLVLCYKSLYKAPPQGSVVFEAMKVGKCLFSNGGWKRLFGSSQKFWDYAKPSEIEKREGTLDLSQVFWDDKFVDELKQSIAACKVFLLIPIFNLADGGLGNSENAMSSAMQVKNVPNDLISNFNPLTIVFVAPILNYWFYPFMARRGYPLKPMTRMTIGFALAGINMIVGAILQWKVEQSSPCGVYATTDCAGVSDVSLWAQIPLYSLPAIGELFVNVTSYELAYTRAPARMKSLVYAMVLFTSAISSAIGLALTPVVVDPYLKWPYVALAAACFVCCPILMLCFKDLNEPVTFNDIDRMEGRQQPKVIAAHKQIEEETSGSPGADLPAYHREDEKISQKA</sequence>
<reference evidence="1" key="1">
    <citation type="submission" date="2023-04" db="EMBL/GenBank/DDBJ databases">
        <title>Draft Genome sequencing of Naganishia species isolated from polar environments using Oxford Nanopore Technology.</title>
        <authorList>
            <person name="Leo P."/>
            <person name="Venkateswaran K."/>
        </authorList>
    </citation>
    <scope>NUCLEOTIDE SEQUENCE</scope>
    <source>
        <strain evidence="1">MNA-CCFEE 5261</strain>
    </source>
</reference>
<proteinExistence type="predicted"/>